<dbReference type="Proteomes" id="UP000466864">
    <property type="component" value="Unassembled WGS sequence"/>
</dbReference>
<evidence type="ECO:0000256" key="1">
    <source>
        <dbReference type="SAM" id="Phobius"/>
    </source>
</evidence>
<keyword evidence="1" id="KW-0472">Membrane</keyword>
<accession>A0A7X2TNM0</accession>
<evidence type="ECO:0000313" key="2">
    <source>
        <dbReference type="EMBL" id="MST82449.1"/>
    </source>
</evidence>
<comment type="caution">
    <text evidence="2">The sequence shown here is derived from an EMBL/GenBank/DDBJ whole genome shotgun (WGS) entry which is preliminary data.</text>
</comment>
<keyword evidence="1" id="KW-0812">Transmembrane</keyword>
<organism evidence="2 3">
    <name type="scientific">Bilifractor porci</name>
    <dbReference type="NCBI Taxonomy" id="2606636"/>
    <lineage>
        <taxon>Bacteria</taxon>
        <taxon>Bacillati</taxon>
        <taxon>Bacillota</taxon>
        <taxon>Clostridia</taxon>
        <taxon>Lachnospirales</taxon>
        <taxon>Lachnospiraceae</taxon>
        <taxon>Bilifractor</taxon>
    </lineage>
</organism>
<sequence>MGEQKKRKMSFLSVLLIQGAVVVYTGSSVCSKIASSHPGSITVFGLTLHWLSWTGVLWVFLELCCLGAYAIFWQQIIKRFDLSIAYANRAFAIFWTFLWSVLIFHETFRPVSLIGIFLVFFGILLVNQDAE</sequence>
<dbReference type="AlphaFoldDB" id="A0A7X2TNM0"/>
<protein>
    <submittedName>
        <fullName evidence="2">Transporter</fullName>
    </submittedName>
</protein>
<dbReference type="InterPro" id="IPR037185">
    <property type="entry name" value="EmrE-like"/>
</dbReference>
<feature type="transmembrane region" description="Helical" evidence="1">
    <location>
        <begin position="50"/>
        <end position="72"/>
    </location>
</feature>
<gene>
    <name evidence="2" type="ORF">FYJ60_08990</name>
</gene>
<reference evidence="2 3" key="1">
    <citation type="submission" date="2019-08" db="EMBL/GenBank/DDBJ databases">
        <title>In-depth cultivation of the pig gut microbiome towards novel bacterial diversity and tailored functional studies.</title>
        <authorList>
            <person name="Wylensek D."/>
            <person name="Hitch T.C.A."/>
            <person name="Clavel T."/>
        </authorList>
    </citation>
    <scope>NUCLEOTIDE SEQUENCE [LARGE SCALE GENOMIC DNA]</scope>
    <source>
        <strain evidence="2 3">Oil+RF-744-WCA-WT-13</strain>
    </source>
</reference>
<dbReference type="EMBL" id="VUMV01000006">
    <property type="protein sequence ID" value="MST82449.1"/>
    <property type="molecule type" value="Genomic_DNA"/>
</dbReference>
<feature type="transmembrane region" description="Helical" evidence="1">
    <location>
        <begin position="110"/>
        <end position="127"/>
    </location>
</feature>
<keyword evidence="1" id="KW-1133">Transmembrane helix</keyword>
<evidence type="ECO:0000313" key="3">
    <source>
        <dbReference type="Proteomes" id="UP000466864"/>
    </source>
</evidence>
<name>A0A7X2TNM0_9FIRM</name>
<feature type="transmembrane region" description="Helical" evidence="1">
    <location>
        <begin position="84"/>
        <end position="104"/>
    </location>
</feature>
<dbReference type="SUPFAM" id="SSF103481">
    <property type="entry name" value="Multidrug resistance efflux transporter EmrE"/>
    <property type="match status" value="1"/>
</dbReference>
<dbReference type="RefSeq" id="WP_154458359.1">
    <property type="nucleotide sequence ID" value="NZ_VUMV01000006.1"/>
</dbReference>
<keyword evidence="3" id="KW-1185">Reference proteome</keyword>
<proteinExistence type="predicted"/>
<dbReference type="Gene3D" id="1.10.3730.20">
    <property type="match status" value="1"/>
</dbReference>